<dbReference type="Pfam" id="PF13435">
    <property type="entry name" value="Cytochrome_C554"/>
    <property type="match status" value="2"/>
</dbReference>
<dbReference type="Proteomes" id="UP001162891">
    <property type="component" value="Chromosome"/>
</dbReference>
<dbReference type="PANTHER" id="PTHR35038">
    <property type="entry name" value="DISSIMILATORY SULFITE REDUCTASE SIRA"/>
    <property type="match status" value="1"/>
</dbReference>
<dbReference type="InterPro" id="IPR011990">
    <property type="entry name" value="TPR-like_helical_dom_sf"/>
</dbReference>
<keyword evidence="6" id="KW-1185">Reference proteome</keyword>
<dbReference type="InterPro" id="IPR023155">
    <property type="entry name" value="Cyt_c-552/4"/>
</dbReference>
<keyword evidence="3" id="KW-0472">Membrane</keyword>
<evidence type="ECO:0000259" key="4">
    <source>
        <dbReference type="Pfam" id="PF13435"/>
    </source>
</evidence>
<keyword evidence="2" id="KW-0802">TPR repeat</keyword>
<evidence type="ECO:0000256" key="2">
    <source>
        <dbReference type="PROSITE-ProRule" id="PRU00339"/>
    </source>
</evidence>
<evidence type="ECO:0000256" key="3">
    <source>
        <dbReference type="SAM" id="Phobius"/>
    </source>
</evidence>
<reference evidence="6" key="1">
    <citation type="journal article" date="2022" name="Int. J. Syst. Evol. Microbiol.">
        <title>Anaeromyxobacter oryzae sp. nov., Anaeromyxobacter diazotrophicus sp. nov. and Anaeromyxobacter paludicola sp. nov., isolated from paddy soils.</title>
        <authorList>
            <person name="Itoh H."/>
            <person name="Xu Z."/>
            <person name="Mise K."/>
            <person name="Masuda Y."/>
            <person name="Ushijima N."/>
            <person name="Hayakawa C."/>
            <person name="Shiratori Y."/>
            <person name="Senoo K."/>
        </authorList>
    </citation>
    <scope>NUCLEOTIDE SEQUENCE [LARGE SCALE GENOMIC DNA]</scope>
    <source>
        <strain evidence="6">Red232</strain>
    </source>
</reference>
<dbReference type="RefSeq" id="WP_248359965.1">
    <property type="nucleotide sequence ID" value="NZ_AP025591.1"/>
</dbReference>
<feature type="domain" description="Cytochrome c-552/4" evidence="4">
    <location>
        <begin position="194"/>
        <end position="232"/>
    </location>
</feature>
<dbReference type="Pfam" id="PF13374">
    <property type="entry name" value="TPR_10"/>
    <property type="match status" value="1"/>
</dbReference>
<dbReference type="SUPFAM" id="SSF48695">
    <property type="entry name" value="Multiheme cytochromes"/>
    <property type="match status" value="1"/>
</dbReference>
<feature type="transmembrane region" description="Helical" evidence="3">
    <location>
        <begin position="24"/>
        <end position="43"/>
    </location>
</feature>
<gene>
    <name evidence="5" type="ORF">AMOR_13490</name>
</gene>
<feature type="domain" description="Cytochrome c-552/4" evidence="4">
    <location>
        <begin position="65"/>
        <end position="89"/>
    </location>
</feature>
<feature type="repeat" description="TPR" evidence="2">
    <location>
        <begin position="655"/>
        <end position="688"/>
    </location>
</feature>
<dbReference type="EMBL" id="AP025591">
    <property type="protein sequence ID" value="BDG02353.1"/>
    <property type="molecule type" value="Genomic_DNA"/>
</dbReference>
<dbReference type="InterPro" id="IPR036280">
    <property type="entry name" value="Multihaem_cyt_sf"/>
</dbReference>
<dbReference type="InterPro" id="IPR019734">
    <property type="entry name" value="TPR_rpt"/>
</dbReference>
<accession>A0ABM7WSE6</accession>
<keyword evidence="1" id="KW-0732">Signal</keyword>
<protein>
    <recommendedName>
        <fullName evidence="4">Cytochrome c-552/4 domain-containing protein</fullName>
    </recommendedName>
</protein>
<dbReference type="Gene3D" id="1.25.40.10">
    <property type="entry name" value="Tetratricopeptide repeat domain"/>
    <property type="match status" value="3"/>
</dbReference>
<proteinExistence type="predicted"/>
<evidence type="ECO:0000313" key="6">
    <source>
        <dbReference type="Proteomes" id="UP001162891"/>
    </source>
</evidence>
<name>A0ABM7WSE6_9BACT</name>
<dbReference type="Gene3D" id="1.10.1130.10">
    <property type="entry name" value="Flavocytochrome C3, Chain A"/>
    <property type="match status" value="2"/>
</dbReference>
<sequence length="788" mass="86627">MVNGLQTSDPRGTGKPDPLRRWRVAGVAATAVIVLAVPLHLAVRASRGPRTTAPAEARYVGSERCKACHQKPYDLWKGSHHARAMQAARDDTVLGDFGGATFQHRGKTWRFFRQGERFMVHAEGPDGAMHDYEVAYAFGLEPLQQYLIAFPGGRLQTLSMAWDTRAKRWFYVNPGPAAPPGDWLHWTRPGQSWNAMCSDCHSTAVRKRYDPEKDEYQTTWSEIMVGCEACHGPGSRHVAWAEQPAMGRPQVENAALVTRTARLAGPELVGLCAPCHARRAQLADQGVPGGELLDRYLPVLLAPGVFHPDGQILDEDFEWHAFTQSKMYANGVRCSDCHDVHSGKHQKEGNELCTRCHRRDTYDAASHHFHKQVWRGKPSAGVLCVSCHMPGQSFMVVHFRRDHSMRVPRPDLTAAIGVPNACSAAGCHADRPAAWVQAKYDGWYGKKRKPHYGTILAAGRALAPEAEADLIQLGQDQLRPVVARATAVDLLASYPGPGARAAVERALGDPEPLLRVTAVRRLHVEDPGTLARLLGPLLQDPVRAVRAEAAARLAGTPAQRLTEAQRKAQAAALDEYVEGQRYMSDLPSGPYDLGNLYAALGRPADAERQYRRALEIDDQLYMAKANLAMLLAAGGRLEEAEKLLREAHALHPTGAAISFDLGLLLAEVGKRDEAEKMLRASLAADPRMAPAAFNLAVLIGERRPAEAVRLARMAAALRPDEPRYAWTLAFFQARATDLRGAAETLEALLRTHPEHRDAYALLAEVYARQGRSADAEAVMRRRPPSPAR</sequence>
<feature type="repeat" description="TPR" evidence="2">
    <location>
        <begin position="587"/>
        <end position="620"/>
    </location>
</feature>
<dbReference type="InterPro" id="IPR051829">
    <property type="entry name" value="Multiheme_Cytochr_ET"/>
</dbReference>
<dbReference type="PANTHER" id="PTHR35038:SF8">
    <property type="entry name" value="C-TYPE POLYHEME CYTOCHROME OMCC"/>
    <property type="match status" value="1"/>
</dbReference>
<dbReference type="SMART" id="SM00028">
    <property type="entry name" value="TPR"/>
    <property type="match status" value="3"/>
</dbReference>
<dbReference type="Pfam" id="PF14559">
    <property type="entry name" value="TPR_19"/>
    <property type="match status" value="1"/>
</dbReference>
<dbReference type="SUPFAM" id="SSF48452">
    <property type="entry name" value="TPR-like"/>
    <property type="match status" value="1"/>
</dbReference>
<dbReference type="Pfam" id="PF13432">
    <property type="entry name" value="TPR_16"/>
    <property type="match status" value="1"/>
</dbReference>
<dbReference type="PROSITE" id="PS50005">
    <property type="entry name" value="TPR"/>
    <property type="match status" value="2"/>
</dbReference>
<keyword evidence="3" id="KW-0812">Transmembrane</keyword>
<organism evidence="5 6">
    <name type="scientific">Anaeromyxobacter oryzae</name>
    <dbReference type="NCBI Taxonomy" id="2918170"/>
    <lineage>
        <taxon>Bacteria</taxon>
        <taxon>Pseudomonadati</taxon>
        <taxon>Myxococcota</taxon>
        <taxon>Myxococcia</taxon>
        <taxon>Myxococcales</taxon>
        <taxon>Cystobacterineae</taxon>
        <taxon>Anaeromyxobacteraceae</taxon>
        <taxon>Anaeromyxobacter</taxon>
    </lineage>
</organism>
<evidence type="ECO:0000256" key="1">
    <source>
        <dbReference type="ARBA" id="ARBA00022729"/>
    </source>
</evidence>
<keyword evidence="3" id="KW-1133">Transmembrane helix</keyword>
<evidence type="ECO:0000313" key="5">
    <source>
        <dbReference type="EMBL" id="BDG02353.1"/>
    </source>
</evidence>